<organism evidence="4 5">
    <name type="scientific">Candidatus Ozemobacter sibiricus</name>
    <dbReference type="NCBI Taxonomy" id="2268124"/>
    <lineage>
        <taxon>Bacteria</taxon>
        <taxon>Candidatus Ozemobacteria</taxon>
        <taxon>Candidatus Ozemobacterales</taxon>
        <taxon>Candidatus Ozemobacteraceae</taxon>
        <taxon>Candidatus Ozemobacter</taxon>
    </lineage>
</organism>
<feature type="transmembrane region" description="Helical" evidence="3">
    <location>
        <begin position="1784"/>
        <end position="1803"/>
    </location>
</feature>
<feature type="transmembrane region" description="Helical" evidence="3">
    <location>
        <begin position="1838"/>
        <end position="1855"/>
    </location>
</feature>
<keyword evidence="3" id="KW-0472">Membrane</keyword>
<feature type="region of interest" description="Disordered" evidence="2">
    <location>
        <begin position="1871"/>
        <end position="1891"/>
    </location>
</feature>
<dbReference type="PANTHER" id="PTHR48125">
    <property type="entry name" value="LP07818P1"/>
    <property type="match status" value="1"/>
</dbReference>
<accession>A0A367ZJ73</accession>
<feature type="region of interest" description="Disordered" evidence="2">
    <location>
        <begin position="1021"/>
        <end position="1056"/>
    </location>
</feature>
<feature type="transmembrane region" description="Helical" evidence="3">
    <location>
        <begin position="720"/>
        <end position="743"/>
    </location>
</feature>
<feature type="region of interest" description="Disordered" evidence="2">
    <location>
        <begin position="1337"/>
        <end position="1360"/>
    </location>
</feature>
<feature type="region of interest" description="Disordered" evidence="2">
    <location>
        <begin position="1"/>
        <end position="30"/>
    </location>
</feature>
<feature type="transmembrane region" description="Helical" evidence="3">
    <location>
        <begin position="1810"/>
        <end position="1832"/>
    </location>
</feature>
<dbReference type="InterPro" id="IPR000983">
    <property type="entry name" value="Bac_GSPG_pilin"/>
</dbReference>
<dbReference type="Proteomes" id="UP000252355">
    <property type="component" value="Unassembled WGS sequence"/>
</dbReference>
<dbReference type="PRINTS" id="PR00813">
    <property type="entry name" value="BCTERIALGSPG"/>
</dbReference>
<evidence type="ECO:0000256" key="2">
    <source>
        <dbReference type="SAM" id="MobiDB-lite"/>
    </source>
</evidence>
<evidence type="ECO:0000256" key="3">
    <source>
        <dbReference type="SAM" id="Phobius"/>
    </source>
</evidence>
<dbReference type="GO" id="GO:0015628">
    <property type="term" value="P:protein secretion by the type II secretion system"/>
    <property type="evidence" value="ECO:0007669"/>
    <property type="project" value="InterPro"/>
</dbReference>
<reference evidence="4 5" key="1">
    <citation type="submission" date="2018-05" db="EMBL/GenBank/DDBJ databases">
        <title>A metagenomic window into the 2 km-deep terrestrial subsurface aquifer revealed taxonomically and functionally diverse microbial community comprising novel uncultured bacterial lineages.</title>
        <authorList>
            <person name="Kadnikov V.V."/>
            <person name="Mardanov A.V."/>
            <person name="Beletsky A.V."/>
            <person name="Banks D."/>
            <person name="Pimenov N.V."/>
            <person name="Frank Y.A."/>
            <person name="Karnachuk O.V."/>
            <person name="Ravin N.V."/>
        </authorList>
    </citation>
    <scope>NUCLEOTIDE SEQUENCE [LARGE SCALE GENOMIC DNA]</scope>
    <source>
        <strain evidence="4">BY5</strain>
    </source>
</reference>
<dbReference type="GO" id="GO:0015627">
    <property type="term" value="C:type II protein secretion system complex"/>
    <property type="evidence" value="ECO:0007669"/>
    <property type="project" value="InterPro"/>
</dbReference>
<feature type="transmembrane region" description="Helical" evidence="3">
    <location>
        <begin position="939"/>
        <end position="957"/>
    </location>
</feature>
<keyword evidence="1" id="KW-0488">Methylation</keyword>
<feature type="compositionally biased region" description="Pro residues" evidence="2">
    <location>
        <begin position="19"/>
        <end position="29"/>
    </location>
</feature>
<evidence type="ECO:0000256" key="1">
    <source>
        <dbReference type="ARBA" id="ARBA00022481"/>
    </source>
</evidence>
<dbReference type="InterPro" id="IPR045584">
    <property type="entry name" value="Pilin-like"/>
</dbReference>
<dbReference type="Gene3D" id="3.30.700.10">
    <property type="entry name" value="Glycoprotein, Type 4 Pilin"/>
    <property type="match status" value="1"/>
</dbReference>
<gene>
    <name evidence="4" type="ORF">OZSIB_1700</name>
</gene>
<evidence type="ECO:0000313" key="5">
    <source>
        <dbReference type="Proteomes" id="UP000252355"/>
    </source>
</evidence>
<sequence length="1891" mass="205582">MLVGAAWRPALGQERSAAPPSPTPSPATPPVVRTLKTLIPFTEVSKVLQDTGRRYLMLPFEEFERLRAAKEAALASAAAPAPEAPPMGYRLVSARLEGTLEGTFVRMQAEFKLESFLDDWQVLEVLRGPLVIEGATLDGQPVSLLAGWLRDAAPRRLEFGRASRAASGQIFPGTRLGAELLGQDLWREARFQLPFLGKGLHTAKISFVAPVEKREDRHVLDFVLAPVPLTFVQITSPEQVWSVEETTFRDWTVETPEGAGARGCTFVGWLGAEPSLRVTWRRRARRLIDDEPVPTPAPVPGPATGAAPVASAPAPAPVVKPVKAPPRPLVYARTETLITLGEAALQGRLDIEYSITKAPVASFAIQLPSYVEVLEVTSDRPQTYQVVREGERKRLIVDFLAAREDFCPLTVTFEAKMDETLGTYHLPDVHPIGVERELGTLALQALTSVEVQPTVAMDKNPPPHLVRIDAVELPETLKRRAFRPILLAYRLSGRPAAPEIQVKRYEDLPLQTVVADQMDVKTSFTTNGSSQTQVTLRIRNNNKQYLTLQLASGTEVMSALRDDQPIKLVAGRGDGRVQVPLKMSRNLGRPEEMELKVLVKNAVASMSWMGEHRFEAPLVDVPVSHFSWSLFAPSQYTLFHFTGTVNPPEPPRDPFLFRGFLALYDLSLVLLFDPNLLMGVIFLLVLMLLVVSRHFLVWMIKGLWTLVTEGIMFIFTGRGFRLAELMIVLAVVAFLGAMAIPNFRKAREQARTKACYANQRVLQGAVEMYNMDHGDHMMTRLDIKALRQGQYLKSDIASPYPQCRYETAGDLSGSGFIYCTFCGGVERSLEEIQAMGGTPVAQERYAAARNEMEQGARAGGGGPAKATGYGQPGAPPPPFVGGRARGTLPIEARFVLTPNFWTVRRDLVLADVATDGTLLPNSTSPRVAVRYMRWEIVQGLKIASFLLGLLAGLYFIGAAFHQYLPKLLASGIILTILLLWDKLYPPAGDAANLGLWLALIGGVFWKIGWALSLQDWSFGGKENDDGPRGSGGPGGGAGGGRNGPPRRPAPRPAVAGINFDDRVVTEPLPDEEAEDDPAPARREAGTPTARASRLGTAVTVGLTLLLAGTLATAAAGATPAAPATQEIRIMVPFTDLASVMGPLEKMVLISEDDYRALQTIASTPETPPVRPPAGYSIRQAVYRGTVGERGVRFQGRFEIDLWEDGWKTVPLLSAAVVPSQARCDGQPTPLDLIRGAGPSDSSYGLVINGTGSRVLEVEFFLPLAGTEFNTRRIDFPTVPLCQSRLEITVPEADCDAWLDPGVLRVVASGPQGTTFQALLPPTPRVRLELVRRVTAPAAPVSEEPPPEEAPAPASAPAPAAAPVVVKEETRVVVQERNLLVFEEGFVRGRNHYTLTVTGSDGISSFSLRVPSGVRVLKVEARTIDDWKVEEPTGPTGGRRLTIAFASVVRGQLSFTVDFEEDVPTAAAEAYQVPELIPLMVDRSQGLLAVGCLPALELGVPESPVGYTPIDVGEFLRDFQGQPPEKLPFAFKFLKHPNKLVVAVSRPKDIEQATAVVDKAEAMTLVNEDGFILTRMAFEVRNNSEQFLKLRLPEMPGAASATLWSSEVADQAVKAGYDREQGVYNVPIIRSPLVNGQSQPFPVEVIFAQRLPEGLRSFMPLQLALPRLHLDISELSWVVYLPESYELMRGQGNVDRLMERPLQPLLEGQKRFPGLDLGALLTTRSQAALGGDTGGAGIVGLLPVEFRIPTTGWSTAFVMQQIDPRGEPPRVSGVLVSPRSGRGQVFQVLMILCGALAGIALVWFGTGPRRFLWFVVVAAMSGLLGFTLVMKLYQADHSFKMGFLTTFVTLILFYLYRWNPAATMAAAAAAATPPKAPSSPDAPASPATPGAE</sequence>
<dbReference type="SUPFAM" id="SSF54523">
    <property type="entry name" value="Pili subunits"/>
    <property type="match status" value="1"/>
</dbReference>
<name>A0A367ZJ73_9BACT</name>
<dbReference type="EMBL" id="QOQW01000026">
    <property type="protein sequence ID" value="RCK78184.1"/>
    <property type="molecule type" value="Genomic_DNA"/>
</dbReference>
<keyword evidence="3" id="KW-1133">Transmembrane helix</keyword>
<dbReference type="PANTHER" id="PTHR48125:SF12">
    <property type="entry name" value="AT HOOK TRANSCRIPTION FACTOR FAMILY-RELATED"/>
    <property type="match status" value="1"/>
</dbReference>
<feature type="transmembrane region" description="Helical" evidence="3">
    <location>
        <begin position="993"/>
        <end position="1011"/>
    </location>
</feature>
<feature type="compositionally biased region" description="Low complexity" evidence="2">
    <location>
        <begin position="302"/>
        <end position="313"/>
    </location>
</feature>
<feature type="region of interest" description="Disordered" evidence="2">
    <location>
        <begin position="290"/>
        <end position="318"/>
    </location>
</feature>
<comment type="caution">
    <text evidence="4">The sequence shown here is derived from an EMBL/GenBank/DDBJ whole genome shotgun (WGS) entry which is preliminary data.</text>
</comment>
<keyword evidence="3" id="KW-0812">Transmembrane</keyword>
<feature type="compositionally biased region" description="Acidic residues" evidence="2">
    <location>
        <begin position="1068"/>
        <end position="1077"/>
    </location>
</feature>
<evidence type="ECO:0000313" key="4">
    <source>
        <dbReference type="EMBL" id="RCK78184.1"/>
    </source>
</evidence>
<feature type="compositionally biased region" description="Gly residues" evidence="2">
    <location>
        <begin position="1028"/>
        <end position="1042"/>
    </location>
</feature>
<feature type="region of interest" description="Disordered" evidence="2">
    <location>
        <begin position="1068"/>
        <end position="1092"/>
    </location>
</feature>
<proteinExistence type="predicted"/>
<protein>
    <submittedName>
        <fullName evidence="4">Uncharacterized protein</fullName>
    </submittedName>
</protein>